<dbReference type="WBParaSite" id="Csp11.Scaffold629.g9100.t1">
    <property type="protein sequence ID" value="Csp11.Scaffold629.g9100.t1"/>
    <property type="gene ID" value="Csp11.Scaffold629.g9100"/>
</dbReference>
<keyword evidence="1" id="KW-0812">Transmembrane</keyword>
<organism evidence="2 3">
    <name type="scientific">Caenorhabditis tropicalis</name>
    <dbReference type="NCBI Taxonomy" id="1561998"/>
    <lineage>
        <taxon>Eukaryota</taxon>
        <taxon>Metazoa</taxon>
        <taxon>Ecdysozoa</taxon>
        <taxon>Nematoda</taxon>
        <taxon>Chromadorea</taxon>
        <taxon>Rhabditida</taxon>
        <taxon>Rhabditina</taxon>
        <taxon>Rhabditomorpha</taxon>
        <taxon>Rhabditoidea</taxon>
        <taxon>Rhabditidae</taxon>
        <taxon>Peloderinae</taxon>
        <taxon>Caenorhabditis</taxon>
    </lineage>
</organism>
<reference evidence="3" key="1">
    <citation type="submission" date="2016-11" db="UniProtKB">
        <authorList>
            <consortium name="WormBaseParasite"/>
        </authorList>
    </citation>
    <scope>IDENTIFICATION</scope>
</reference>
<accession>A0A1I7UGI7</accession>
<dbReference type="AlphaFoldDB" id="A0A1I7UGI7"/>
<keyword evidence="2" id="KW-1185">Reference proteome</keyword>
<evidence type="ECO:0000313" key="2">
    <source>
        <dbReference type="Proteomes" id="UP000095282"/>
    </source>
</evidence>
<protein>
    <submittedName>
        <fullName evidence="3">Cas1_AcylT domain-containing protein</fullName>
    </submittedName>
</protein>
<sequence>MISVLTGLYILPGGERFTKKQSICIMCITIFHFIFLFNPWIAEYQKEAEEFYIIWHYTITIYYVHFFCCLLIVPFICWLPWQNQSMRKKPKYKVIYGGNDTKKMPVDSESV</sequence>
<name>A0A1I7UGI7_9PELO</name>
<evidence type="ECO:0000256" key="1">
    <source>
        <dbReference type="SAM" id="Phobius"/>
    </source>
</evidence>
<feature type="transmembrane region" description="Helical" evidence="1">
    <location>
        <begin position="23"/>
        <end position="41"/>
    </location>
</feature>
<keyword evidence="1" id="KW-1133">Transmembrane helix</keyword>
<dbReference type="Proteomes" id="UP000095282">
    <property type="component" value="Unplaced"/>
</dbReference>
<feature type="transmembrane region" description="Helical" evidence="1">
    <location>
        <begin position="61"/>
        <end position="81"/>
    </location>
</feature>
<proteinExistence type="predicted"/>
<evidence type="ECO:0000313" key="3">
    <source>
        <dbReference type="WBParaSite" id="Csp11.Scaffold629.g9100.t1"/>
    </source>
</evidence>
<keyword evidence="1" id="KW-0472">Membrane</keyword>